<feature type="region of interest" description="Disordered" evidence="1">
    <location>
        <begin position="53"/>
        <end position="73"/>
    </location>
</feature>
<dbReference type="OrthoDB" id="447251at2759"/>
<name>A0A3P7JHX3_STRVU</name>
<keyword evidence="3" id="KW-1185">Reference proteome</keyword>
<feature type="region of interest" description="Disordered" evidence="1">
    <location>
        <begin position="93"/>
        <end position="118"/>
    </location>
</feature>
<sequence length="118" mass="13728">MIKKDKLMEVLNFYKAFANSFARNLVLTYNLTHRLKFRKVVDVKREKELDARRKNEKLILPPDHPGMKKHHTDHTMNRISSVHSMVDETSNLLSSSYVSRSPRASNKNKRPPLVVKAS</sequence>
<dbReference type="Proteomes" id="UP000270094">
    <property type="component" value="Unassembled WGS sequence"/>
</dbReference>
<proteinExistence type="predicted"/>
<feature type="compositionally biased region" description="Low complexity" evidence="1">
    <location>
        <begin position="93"/>
        <end position="105"/>
    </location>
</feature>
<gene>
    <name evidence="2" type="ORF">SVUK_LOCUS20218</name>
</gene>
<evidence type="ECO:0000313" key="2">
    <source>
        <dbReference type="EMBL" id="VDM85220.1"/>
    </source>
</evidence>
<dbReference type="AlphaFoldDB" id="A0A3P7JHX3"/>
<dbReference type="GO" id="GO:0005249">
    <property type="term" value="F:voltage-gated potassium channel activity"/>
    <property type="evidence" value="ECO:0007669"/>
    <property type="project" value="InterPro"/>
</dbReference>
<evidence type="ECO:0000256" key="1">
    <source>
        <dbReference type="SAM" id="MobiDB-lite"/>
    </source>
</evidence>
<protein>
    <submittedName>
        <fullName evidence="2">Uncharacterized protein</fullName>
    </submittedName>
</protein>
<organism evidence="2 3">
    <name type="scientific">Strongylus vulgaris</name>
    <name type="common">Blood worm</name>
    <dbReference type="NCBI Taxonomy" id="40348"/>
    <lineage>
        <taxon>Eukaryota</taxon>
        <taxon>Metazoa</taxon>
        <taxon>Ecdysozoa</taxon>
        <taxon>Nematoda</taxon>
        <taxon>Chromadorea</taxon>
        <taxon>Rhabditida</taxon>
        <taxon>Rhabditina</taxon>
        <taxon>Rhabditomorpha</taxon>
        <taxon>Strongyloidea</taxon>
        <taxon>Strongylidae</taxon>
        <taxon>Strongylus</taxon>
    </lineage>
</organism>
<dbReference type="PRINTS" id="PR01464">
    <property type="entry name" value="EAGCHANNEL"/>
</dbReference>
<evidence type="ECO:0000313" key="3">
    <source>
        <dbReference type="Proteomes" id="UP000270094"/>
    </source>
</evidence>
<dbReference type="EMBL" id="UYYB01137573">
    <property type="protein sequence ID" value="VDM85220.1"/>
    <property type="molecule type" value="Genomic_DNA"/>
</dbReference>
<dbReference type="InterPro" id="IPR003949">
    <property type="entry name" value="K_chnl_volt-dep_EAG"/>
</dbReference>
<accession>A0A3P7JHX3</accession>
<reference evidence="2 3" key="1">
    <citation type="submission" date="2018-11" db="EMBL/GenBank/DDBJ databases">
        <authorList>
            <consortium name="Pathogen Informatics"/>
        </authorList>
    </citation>
    <scope>NUCLEOTIDE SEQUENCE [LARGE SCALE GENOMIC DNA]</scope>
</reference>
<dbReference type="GO" id="GO:0016020">
    <property type="term" value="C:membrane"/>
    <property type="evidence" value="ECO:0007669"/>
    <property type="project" value="InterPro"/>
</dbReference>